<dbReference type="Gene3D" id="3.90.1150.10">
    <property type="entry name" value="Aspartate Aminotransferase, domain 1"/>
    <property type="match status" value="1"/>
</dbReference>
<dbReference type="PANTHER" id="PTHR13693">
    <property type="entry name" value="CLASS II AMINOTRANSFERASE/8-AMINO-7-OXONONANOATE SYNTHASE"/>
    <property type="match status" value="1"/>
</dbReference>
<reference evidence="4" key="1">
    <citation type="submission" date="2021-12" db="EMBL/GenBank/DDBJ databases">
        <title>Discovery of the Pendulisporaceae a myxobacterial family with distinct sporulation behavior and unique specialized metabolism.</title>
        <authorList>
            <person name="Garcia R."/>
            <person name="Popoff A."/>
            <person name="Bader C.D."/>
            <person name="Loehr J."/>
            <person name="Walesch S."/>
            <person name="Walt C."/>
            <person name="Boldt J."/>
            <person name="Bunk B."/>
            <person name="Haeckl F.J.F.P.J."/>
            <person name="Gunesch A.P."/>
            <person name="Birkelbach J."/>
            <person name="Nuebel U."/>
            <person name="Pietschmann T."/>
            <person name="Bach T."/>
            <person name="Mueller R."/>
        </authorList>
    </citation>
    <scope>NUCLEOTIDE SEQUENCE</scope>
    <source>
        <strain evidence="4">MSr11367</strain>
    </source>
</reference>
<evidence type="ECO:0000313" key="5">
    <source>
        <dbReference type="Proteomes" id="UP001374803"/>
    </source>
</evidence>
<dbReference type="RefSeq" id="WP_394839566.1">
    <property type="nucleotide sequence ID" value="NZ_CP089929.1"/>
</dbReference>
<dbReference type="EMBL" id="CP089983">
    <property type="protein sequence ID" value="WXB09892.1"/>
    <property type="molecule type" value="Genomic_DNA"/>
</dbReference>
<proteinExistence type="predicted"/>
<dbReference type="Proteomes" id="UP001374803">
    <property type="component" value="Chromosome"/>
</dbReference>
<dbReference type="SUPFAM" id="SSF53383">
    <property type="entry name" value="PLP-dependent transferases"/>
    <property type="match status" value="1"/>
</dbReference>
<evidence type="ECO:0000313" key="4">
    <source>
        <dbReference type="EMBL" id="WXB09892.1"/>
    </source>
</evidence>
<evidence type="ECO:0000256" key="2">
    <source>
        <dbReference type="ARBA" id="ARBA00022679"/>
    </source>
</evidence>
<keyword evidence="5" id="KW-1185">Reference proteome</keyword>
<dbReference type="GO" id="GO:0008483">
    <property type="term" value="F:transaminase activity"/>
    <property type="evidence" value="ECO:0007669"/>
    <property type="project" value="UniProtKB-KW"/>
</dbReference>
<accession>A0ABZ2LG37</accession>
<dbReference type="InterPro" id="IPR015421">
    <property type="entry name" value="PyrdxlP-dep_Trfase_major"/>
</dbReference>
<dbReference type="InterPro" id="IPR015422">
    <property type="entry name" value="PyrdxlP-dep_Trfase_small"/>
</dbReference>
<sequence length="361" mass="39008">MQNACIDFASARYLGFRHASTELEPWRELTTGVPAVLREPPGAGAVTRSIAQLAGAEHAAVFPSTLHLFWDLFQHAGGPSDLVAYDDGIYPIMQWGIEMAGVRRGVSHRRFAHHDPGALARLLRDHQCAGRLWIAVDGFCPGCGRAAPLGAYAEIARAHGGALVVEDTQAFGLLGERGGGSLMAQGVRGADTVMVASLAKAFGAPLCVVAGARERILRLQRESETRVHASPPSAASLAAAKAACVTNAREGDRLRQRLARRVAHFRACAAGLGIAASSAQSAFPVQRCWLDDRQRARGVYEELARRGVRTVPQQSRCGPRTSITFLVRADHSFENIEDALTTFTRVSRTCRRVTSGERRPW</sequence>
<dbReference type="InterPro" id="IPR004839">
    <property type="entry name" value="Aminotransferase_I/II_large"/>
</dbReference>
<feature type="domain" description="Aminotransferase class I/classII large" evidence="3">
    <location>
        <begin position="40"/>
        <end position="340"/>
    </location>
</feature>
<dbReference type="InterPro" id="IPR050087">
    <property type="entry name" value="AON_synthase_class-II"/>
</dbReference>
<dbReference type="Pfam" id="PF00155">
    <property type="entry name" value="Aminotran_1_2"/>
    <property type="match status" value="1"/>
</dbReference>
<keyword evidence="4" id="KW-0032">Aminotransferase</keyword>
<organism evidence="4 5">
    <name type="scientific">Pendulispora rubella</name>
    <dbReference type="NCBI Taxonomy" id="2741070"/>
    <lineage>
        <taxon>Bacteria</taxon>
        <taxon>Pseudomonadati</taxon>
        <taxon>Myxococcota</taxon>
        <taxon>Myxococcia</taxon>
        <taxon>Myxococcales</taxon>
        <taxon>Sorangiineae</taxon>
        <taxon>Pendulisporaceae</taxon>
        <taxon>Pendulispora</taxon>
    </lineage>
</organism>
<evidence type="ECO:0000256" key="1">
    <source>
        <dbReference type="ARBA" id="ARBA00001933"/>
    </source>
</evidence>
<dbReference type="InterPro" id="IPR015424">
    <property type="entry name" value="PyrdxlP-dep_Trfase"/>
</dbReference>
<keyword evidence="2" id="KW-0808">Transferase</keyword>
<protein>
    <submittedName>
        <fullName evidence="4">Aminotransferase class I/II-fold pyridoxal phosphate-dependent enzyme</fullName>
    </submittedName>
</protein>
<comment type="cofactor">
    <cofactor evidence="1">
        <name>pyridoxal 5'-phosphate</name>
        <dbReference type="ChEBI" id="CHEBI:597326"/>
    </cofactor>
</comment>
<name>A0ABZ2LG37_9BACT</name>
<evidence type="ECO:0000259" key="3">
    <source>
        <dbReference type="Pfam" id="PF00155"/>
    </source>
</evidence>
<gene>
    <name evidence="4" type="ORF">LVJ94_22020</name>
</gene>
<dbReference type="Gene3D" id="3.40.640.10">
    <property type="entry name" value="Type I PLP-dependent aspartate aminotransferase-like (Major domain)"/>
    <property type="match status" value="1"/>
</dbReference>